<dbReference type="EMBL" id="FOBN01000003">
    <property type="protein sequence ID" value="SEM00810.1"/>
    <property type="molecule type" value="Genomic_DNA"/>
</dbReference>
<dbReference type="Gene3D" id="3.40.50.10490">
    <property type="entry name" value="Glucose-6-phosphate isomerase like protein, domain 1"/>
    <property type="match status" value="1"/>
</dbReference>
<gene>
    <name evidence="2" type="ORF">QJT92_00120</name>
    <name evidence="3" type="ORF">QJU97_08865</name>
    <name evidence="4" type="ORF">SAMN05444853_10325</name>
</gene>
<name>A0A1H7UUY7_9PAST</name>
<dbReference type="PANTHER" id="PTHR30390">
    <property type="entry name" value="SEDOHEPTULOSE 7-PHOSPHATE ISOMERASE / DNAA INITIATOR-ASSOCIATING FACTOR FOR REPLICATION INITIATION"/>
    <property type="match status" value="1"/>
</dbReference>
<reference evidence="3" key="4">
    <citation type="journal article" date="2023" name="Front. Microbiol.">
        <title>Phylogeography and host specificity of Pasteurellaceae pathogenic to sea-farmed fish in the north-east Atlantic.</title>
        <authorList>
            <person name="Gulla S."/>
            <person name="Colquhoun D.J."/>
            <person name="Olsen A.B."/>
            <person name="Spilsberg B."/>
            <person name="Lagesen K."/>
            <person name="Aakesson C.P."/>
            <person name="Strom S."/>
            <person name="Manji F."/>
            <person name="Birkbeck T.H."/>
            <person name="Nilsen H.K."/>
        </authorList>
    </citation>
    <scope>NUCLEOTIDE SEQUENCE</scope>
    <source>
        <strain evidence="3">98B1</strain>
    </source>
</reference>
<dbReference type="Proteomes" id="UP001231736">
    <property type="component" value="Unassembled WGS sequence"/>
</dbReference>
<dbReference type="PROSITE" id="PS51464">
    <property type="entry name" value="SIS"/>
    <property type="match status" value="1"/>
</dbReference>
<evidence type="ECO:0000313" key="6">
    <source>
        <dbReference type="Proteomes" id="UP001224812"/>
    </source>
</evidence>
<reference evidence="4" key="1">
    <citation type="submission" date="2016-10" db="EMBL/GenBank/DDBJ databases">
        <authorList>
            <person name="de Groot N.N."/>
        </authorList>
    </citation>
    <scope>NUCLEOTIDE SEQUENCE [LARGE SCALE GENOMIC DNA]</scope>
    <source>
        <strain evidence="4">DSM 24204</strain>
    </source>
</reference>
<dbReference type="PANTHER" id="PTHR30390:SF6">
    <property type="entry name" value="DNAA INITIATOR-ASSOCIATING PROTEIN DIAA"/>
    <property type="match status" value="1"/>
</dbReference>
<reference evidence="5" key="2">
    <citation type="submission" date="2016-10" db="EMBL/GenBank/DDBJ databases">
        <authorList>
            <person name="Varghese N."/>
            <person name="Submissions S."/>
        </authorList>
    </citation>
    <scope>NUCLEOTIDE SEQUENCE [LARGE SCALE GENOMIC DNA]</scope>
    <source>
        <strain evidence="5">DSM 24204</strain>
    </source>
</reference>
<reference evidence="2 6" key="3">
    <citation type="journal article" date="2023" name="Front. Microbiol.">
        <title>Phylogeography and host specificity of Pasteurellaceae pathogenic to sea-farmed fish in the north-east Atlantic.</title>
        <authorList>
            <person name="Gulla S."/>
            <person name="Colquhoun D.J."/>
            <person name="Olsen A.B."/>
            <person name="Spilsberg B."/>
            <person name="Lagesen K."/>
            <person name="Aakesson C.P."/>
            <person name="Strom S."/>
            <person name="Manji F."/>
            <person name="Birkbeck T.H."/>
            <person name="Nilsen H.K."/>
        </authorList>
    </citation>
    <scope>NUCLEOTIDE SEQUENCE [LARGE SCALE GENOMIC DNA]</scope>
    <source>
        <strain evidence="2 6">VIO11850</strain>
    </source>
</reference>
<dbReference type="RefSeq" id="WP_090920173.1">
    <property type="nucleotide sequence ID" value="NZ_CP016180.1"/>
</dbReference>
<dbReference type="Pfam" id="PF13580">
    <property type="entry name" value="SIS_2"/>
    <property type="match status" value="1"/>
</dbReference>
<dbReference type="Proteomes" id="UP001224812">
    <property type="component" value="Unassembled WGS sequence"/>
</dbReference>
<dbReference type="STRING" id="97481.SAMN05444853_10325"/>
<sequence>MLQKIQDRFSESIQIQIASSELLPTVIHQAASRIVECLLRGNKVIVCGSGRSYGNAQLLVSHLSHRYELARPSFSAVLLSFEGILATVSAQDNEIALLYKKKLQAVATEGDILVAFSPFGNEELVLNAIYSAVNENLGIIAFTSSHNNHTSGLLAKTDTEIVIPSNNEMRIIEGHLFGLNLMCEAIDALLFS</sequence>
<dbReference type="OrthoDB" id="9810929at2"/>
<feature type="domain" description="SIS" evidence="1">
    <location>
        <begin position="34"/>
        <end position="192"/>
    </location>
</feature>
<dbReference type="GO" id="GO:0097367">
    <property type="term" value="F:carbohydrate derivative binding"/>
    <property type="evidence" value="ECO:0007669"/>
    <property type="project" value="InterPro"/>
</dbReference>
<dbReference type="GO" id="GO:1901135">
    <property type="term" value="P:carbohydrate derivative metabolic process"/>
    <property type="evidence" value="ECO:0007669"/>
    <property type="project" value="InterPro"/>
</dbReference>
<dbReference type="InterPro" id="IPR001347">
    <property type="entry name" value="SIS_dom"/>
</dbReference>
<proteinExistence type="predicted"/>
<evidence type="ECO:0000313" key="3">
    <source>
        <dbReference type="EMBL" id="MDP8175567.1"/>
    </source>
</evidence>
<keyword evidence="4" id="KW-0413">Isomerase</keyword>
<evidence type="ECO:0000313" key="5">
    <source>
        <dbReference type="Proteomes" id="UP000198883"/>
    </source>
</evidence>
<accession>A0A1H7UUY7</accession>
<dbReference type="EMBL" id="JASAYT010000030">
    <property type="protein sequence ID" value="MDP8175567.1"/>
    <property type="molecule type" value="Genomic_DNA"/>
</dbReference>
<organism evidence="4 5">
    <name type="scientific">Phocoenobacter skyensis</name>
    <dbReference type="NCBI Taxonomy" id="97481"/>
    <lineage>
        <taxon>Bacteria</taxon>
        <taxon>Pseudomonadati</taxon>
        <taxon>Pseudomonadota</taxon>
        <taxon>Gammaproteobacteria</taxon>
        <taxon>Pasteurellales</taxon>
        <taxon>Pasteurellaceae</taxon>
        <taxon>Phocoenobacter</taxon>
    </lineage>
</organism>
<dbReference type="InterPro" id="IPR046348">
    <property type="entry name" value="SIS_dom_sf"/>
</dbReference>
<dbReference type="CDD" id="cd05006">
    <property type="entry name" value="SIS_GmhA"/>
    <property type="match status" value="1"/>
</dbReference>
<dbReference type="InterPro" id="IPR035461">
    <property type="entry name" value="GmhA/DiaA"/>
</dbReference>
<dbReference type="InterPro" id="IPR050099">
    <property type="entry name" value="SIS_GmhA/DiaA_subfam"/>
</dbReference>
<dbReference type="SUPFAM" id="SSF53697">
    <property type="entry name" value="SIS domain"/>
    <property type="match status" value="1"/>
</dbReference>
<dbReference type="GO" id="GO:0016853">
    <property type="term" value="F:isomerase activity"/>
    <property type="evidence" value="ECO:0007669"/>
    <property type="project" value="UniProtKB-KW"/>
</dbReference>
<dbReference type="GeneID" id="83545106"/>
<dbReference type="EMBL" id="JASAVS010000001">
    <property type="protein sequence ID" value="MDP8084338.1"/>
    <property type="molecule type" value="Genomic_DNA"/>
</dbReference>
<evidence type="ECO:0000313" key="2">
    <source>
        <dbReference type="EMBL" id="MDP8084338.1"/>
    </source>
</evidence>
<keyword evidence="6" id="KW-1185">Reference proteome</keyword>
<evidence type="ECO:0000259" key="1">
    <source>
        <dbReference type="PROSITE" id="PS51464"/>
    </source>
</evidence>
<dbReference type="AlphaFoldDB" id="A0A1H7UUY7"/>
<dbReference type="Proteomes" id="UP000198883">
    <property type="component" value="Unassembled WGS sequence"/>
</dbReference>
<protein>
    <submittedName>
        <fullName evidence="4">D-sedoheptulose 7-phosphate isomerase</fullName>
    </submittedName>
    <submittedName>
        <fullName evidence="2">SIS domain-containing protein</fullName>
    </submittedName>
</protein>
<evidence type="ECO:0000313" key="4">
    <source>
        <dbReference type="EMBL" id="SEM00810.1"/>
    </source>
</evidence>